<accession>A0ABM8YNU7</accession>
<proteinExistence type="predicted"/>
<keyword evidence="3" id="KW-1185">Reference proteome</keyword>
<dbReference type="Pfam" id="PF13473">
    <property type="entry name" value="Cupredoxin_1"/>
    <property type="match status" value="1"/>
</dbReference>
<sequence>MKFFIIKRSLLITIALCIISGLGGWYVVNKGVVPTTGKANEDELVFHMITAEFKTKLEDGTEVEAYRFDPGTITVPKGKDVTINIYGLNGHEHPYSIEGTDINGVIKKGEETLIHTRFDKTGVYKIICSTHAHHNGQHAPPMIAYIYVY</sequence>
<gene>
    <name evidence="2" type="ORF">BACCIP111883_02450</name>
</gene>
<name>A0ABM8YNU7_9BACI</name>
<dbReference type="InterPro" id="IPR028096">
    <property type="entry name" value="EfeO_Cupredoxin"/>
</dbReference>
<dbReference type="SUPFAM" id="SSF49503">
    <property type="entry name" value="Cupredoxins"/>
    <property type="match status" value="1"/>
</dbReference>
<reference evidence="2 3" key="1">
    <citation type="submission" date="2021-10" db="EMBL/GenBank/DDBJ databases">
        <authorList>
            <person name="Criscuolo A."/>
        </authorList>
    </citation>
    <scope>NUCLEOTIDE SEQUENCE [LARGE SCALE GENOMIC DNA]</scope>
    <source>
        <strain evidence="3">CIP 111883</strain>
    </source>
</reference>
<dbReference type="Proteomes" id="UP000789833">
    <property type="component" value="Unassembled WGS sequence"/>
</dbReference>
<organism evidence="2 3">
    <name type="scientific">Sutcliffiella rhizosphaerae</name>
    <dbReference type="NCBI Taxonomy" id="2880967"/>
    <lineage>
        <taxon>Bacteria</taxon>
        <taxon>Bacillati</taxon>
        <taxon>Bacillota</taxon>
        <taxon>Bacilli</taxon>
        <taxon>Bacillales</taxon>
        <taxon>Bacillaceae</taxon>
        <taxon>Sutcliffiella</taxon>
    </lineage>
</organism>
<dbReference type="EMBL" id="CAKJTJ010000012">
    <property type="protein sequence ID" value="CAG9621677.1"/>
    <property type="molecule type" value="Genomic_DNA"/>
</dbReference>
<protein>
    <recommendedName>
        <fullName evidence="1">EfeO-type cupredoxin-like domain-containing protein</fullName>
    </recommendedName>
</protein>
<evidence type="ECO:0000259" key="1">
    <source>
        <dbReference type="Pfam" id="PF13473"/>
    </source>
</evidence>
<dbReference type="RefSeq" id="WP_230501559.1">
    <property type="nucleotide sequence ID" value="NZ_CAKJTJ010000012.1"/>
</dbReference>
<feature type="domain" description="EfeO-type cupredoxin-like" evidence="1">
    <location>
        <begin position="62"/>
        <end position="134"/>
    </location>
</feature>
<evidence type="ECO:0000313" key="3">
    <source>
        <dbReference type="Proteomes" id="UP000789833"/>
    </source>
</evidence>
<comment type="caution">
    <text evidence="2">The sequence shown here is derived from an EMBL/GenBank/DDBJ whole genome shotgun (WGS) entry which is preliminary data.</text>
</comment>
<dbReference type="Gene3D" id="2.60.40.420">
    <property type="entry name" value="Cupredoxins - blue copper proteins"/>
    <property type="match status" value="1"/>
</dbReference>
<evidence type="ECO:0000313" key="2">
    <source>
        <dbReference type="EMBL" id="CAG9621677.1"/>
    </source>
</evidence>
<dbReference type="InterPro" id="IPR008972">
    <property type="entry name" value="Cupredoxin"/>
</dbReference>